<keyword evidence="7" id="KW-0067">ATP-binding</keyword>
<keyword evidence="9" id="KW-0472">Membrane</keyword>
<accession>S2EQ80</accession>
<evidence type="ECO:0000256" key="7">
    <source>
        <dbReference type="ARBA" id="ARBA00022840"/>
    </source>
</evidence>
<evidence type="ECO:0000256" key="9">
    <source>
        <dbReference type="SAM" id="Phobius"/>
    </source>
</evidence>
<dbReference type="CDD" id="cd00075">
    <property type="entry name" value="HATPase"/>
    <property type="match status" value="1"/>
</dbReference>
<evidence type="ECO:0000313" key="13">
    <source>
        <dbReference type="Proteomes" id="UP000014065"/>
    </source>
</evidence>
<dbReference type="PANTHER" id="PTHR43065:SF10">
    <property type="entry name" value="PEROXIDE STRESS-ACTIVATED HISTIDINE KINASE MAK3"/>
    <property type="match status" value="1"/>
</dbReference>
<sequence length="624" mass="70175">MNLSTTLVIGTFLIFLIFGIYGYYSFTISIQEVNKLLASRNEGFAFNMMQDLDEYIDKRIGDFKQITQIPTVQNSLKESNLKFSQIKNIEQIIKLQDTINKEKNQPFIGSNDMKLTSELTDVINFYKSEYDYDVISELYITNAYGANIAIGSGTSEYRHDDETWWQESKSKGVYIGDVIYDKEHKNYTTTIGLRINDDEGNFIGILSVSLTLNDVIHEFINDAEILSTIQNRTILLVNEKGQIIYSDGIQDFKDSKPIDYFDKINSLKDVGTINISNNNDDPRLISFAKSTGYKQFEGFGWITIVDQTSSSFTSEFVDLKNSFLVISGLGMISSVIIGLTLSYFISRPLRFLSQMAKQFSVGKFDLKFRGSKISEINMIGKSFNSMGLSLEKLIETEKKLAESHVKMKNERLGAIGQLSASMAHDLKNPLATIKTSSAIIQKQGNNSDPEVEKAIQRMNRAIFRMSHQIDDVLNFVRMTPMNLSEKKVAEIINYAIDSLEIPNNIKIETENLDVIVFWDSKKMETVFANIILNAIQAIGESGGKILIKSKRINDKIEIKISDSGPEVAEGILEKIFEPLFTTKEKGTGLGLSSCKNIIEQHGGTISASNNPTTFTIILPEKTIN</sequence>
<dbReference type="SMART" id="SM00387">
    <property type="entry name" value="HATPase_c"/>
    <property type="match status" value="1"/>
</dbReference>
<dbReference type="InterPro" id="IPR003661">
    <property type="entry name" value="HisK_dim/P_dom"/>
</dbReference>
<organism evidence="12 13">
    <name type="scientific">Candidatus Nitrosarchaeum limnium BG20</name>
    <dbReference type="NCBI Taxonomy" id="859192"/>
    <lineage>
        <taxon>Archaea</taxon>
        <taxon>Nitrososphaerota</taxon>
        <taxon>Nitrososphaeria</taxon>
        <taxon>Nitrosopumilales</taxon>
        <taxon>Nitrosopumilaceae</taxon>
        <taxon>Nitrosarchaeum</taxon>
    </lineage>
</organism>
<evidence type="ECO:0000256" key="6">
    <source>
        <dbReference type="ARBA" id="ARBA00022777"/>
    </source>
</evidence>
<keyword evidence="6 12" id="KW-0418">Kinase</keyword>
<dbReference type="CDD" id="cd00082">
    <property type="entry name" value="HisKA"/>
    <property type="match status" value="1"/>
</dbReference>
<feature type="transmembrane region" description="Helical" evidence="9">
    <location>
        <begin position="7"/>
        <end position="26"/>
    </location>
</feature>
<dbReference type="InterPro" id="IPR003594">
    <property type="entry name" value="HATPase_dom"/>
</dbReference>
<dbReference type="SUPFAM" id="SSF158472">
    <property type="entry name" value="HAMP domain-like"/>
    <property type="match status" value="1"/>
</dbReference>
<dbReference type="GO" id="GO:0005524">
    <property type="term" value="F:ATP binding"/>
    <property type="evidence" value="ECO:0007669"/>
    <property type="project" value="UniProtKB-KW"/>
</dbReference>
<dbReference type="CDD" id="cd18773">
    <property type="entry name" value="PDC1_HK_sensor"/>
    <property type="match status" value="1"/>
</dbReference>
<gene>
    <name evidence="12" type="ORF">BG20_I0759</name>
</gene>
<dbReference type="PRINTS" id="PR00344">
    <property type="entry name" value="BCTRLSENSOR"/>
</dbReference>
<comment type="catalytic activity">
    <reaction evidence="1">
        <text>ATP + protein L-histidine = ADP + protein N-phospho-L-histidine.</text>
        <dbReference type="EC" id="2.7.13.3"/>
    </reaction>
</comment>
<evidence type="ECO:0000256" key="8">
    <source>
        <dbReference type="ARBA" id="ARBA00023012"/>
    </source>
</evidence>
<dbReference type="AlphaFoldDB" id="S2EQ80"/>
<dbReference type="Gene3D" id="1.10.287.130">
    <property type="match status" value="1"/>
</dbReference>
<keyword evidence="3" id="KW-0597">Phosphoprotein</keyword>
<dbReference type="InterPro" id="IPR036890">
    <property type="entry name" value="HATPase_C_sf"/>
</dbReference>
<evidence type="ECO:0000256" key="4">
    <source>
        <dbReference type="ARBA" id="ARBA00022679"/>
    </source>
</evidence>
<evidence type="ECO:0000259" key="11">
    <source>
        <dbReference type="PROSITE" id="PS50885"/>
    </source>
</evidence>
<evidence type="ECO:0000256" key="1">
    <source>
        <dbReference type="ARBA" id="ARBA00000085"/>
    </source>
</evidence>
<protein>
    <recommendedName>
        <fullName evidence="2">histidine kinase</fullName>
        <ecNumber evidence="2">2.7.13.3</ecNumber>
    </recommendedName>
</protein>
<proteinExistence type="predicted"/>
<keyword evidence="13" id="KW-1185">Reference proteome</keyword>
<dbReference type="PANTHER" id="PTHR43065">
    <property type="entry name" value="SENSOR HISTIDINE KINASE"/>
    <property type="match status" value="1"/>
</dbReference>
<dbReference type="SUPFAM" id="SSF47384">
    <property type="entry name" value="Homodimeric domain of signal transducing histidine kinase"/>
    <property type="match status" value="1"/>
</dbReference>
<dbReference type="SMART" id="SM00388">
    <property type="entry name" value="HisKA"/>
    <property type="match status" value="1"/>
</dbReference>
<evidence type="ECO:0000313" key="12">
    <source>
        <dbReference type="EMBL" id="EPA06577.1"/>
    </source>
</evidence>
<feature type="transmembrane region" description="Helical" evidence="9">
    <location>
        <begin position="323"/>
        <end position="345"/>
    </location>
</feature>
<dbReference type="EMBL" id="AHJG01000034">
    <property type="protein sequence ID" value="EPA06577.1"/>
    <property type="molecule type" value="Genomic_DNA"/>
</dbReference>
<keyword evidence="5" id="KW-0547">Nucleotide-binding</keyword>
<dbReference type="Gene3D" id="3.30.565.10">
    <property type="entry name" value="Histidine kinase-like ATPase, C-terminal domain"/>
    <property type="match status" value="1"/>
</dbReference>
<dbReference type="EC" id="2.7.13.3" evidence="2"/>
<keyword evidence="4" id="KW-0808">Transferase</keyword>
<dbReference type="InterPro" id="IPR036097">
    <property type="entry name" value="HisK_dim/P_sf"/>
</dbReference>
<dbReference type="RefSeq" id="WP_010189899.1">
    <property type="nucleotide sequence ID" value="NZ_AHJG01000034.1"/>
</dbReference>
<evidence type="ECO:0000256" key="5">
    <source>
        <dbReference type="ARBA" id="ARBA00022741"/>
    </source>
</evidence>
<dbReference type="GO" id="GO:0000155">
    <property type="term" value="F:phosphorelay sensor kinase activity"/>
    <property type="evidence" value="ECO:0007669"/>
    <property type="project" value="InterPro"/>
</dbReference>
<reference evidence="12 13" key="1">
    <citation type="journal article" date="2012" name="J. Bacteriol.">
        <title>Genome Sequence of "Candidatus Nitrosoarchaeum limnia" BG20, a Low-Salinity Ammonia-Oxidizing Archaeon from the San Francisco Bay Estuary.</title>
        <authorList>
            <person name="Mosier A.C."/>
            <person name="Allen E.E."/>
            <person name="Kim M."/>
            <person name="Ferriera S."/>
            <person name="Francis C.A."/>
        </authorList>
    </citation>
    <scope>NUCLEOTIDE SEQUENCE [LARGE SCALE GENOMIC DNA]</scope>
    <source>
        <strain evidence="12 13">BG20</strain>
    </source>
</reference>
<keyword evidence="9" id="KW-1133">Transmembrane helix</keyword>
<dbReference type="InterPro" id="IPR005467">
    <property type="entry name" value="His_kinase_dom"/>
</dbReference>
<feature type="domain" description="HAMP" evidence="11">
    <location>
        <begin position="343"/>
        <end position="395"/>
    </location>
</feature>
<dbReference type="PROSITE" id="PS50109">
    <property type="entry name" value="HIS_KIN"/>
    <property type="match status" value="1"/>
</dbReference>
<dbReference type="PROSITE" id="PS50885">
    <property type="entry name" value="HAMP"/>
    <property type="match status" value="1"/>
</dbReference>
<dbReference type="Proteomes" id="UP000014065">
    <property type="component" value="Unassembled WGS sequence"/>
</dbReference>
<dbReference type="GO" id="GO:0016020">
    <property type="term" value="C:membrane"/>
    <property type="evidence" value="ECO:0007669"/>
    <property type="project" value="InterPro"/>
</dbReference>
<dbReference type="Pfam" id="PF02518">
    <property type="entry name" value="HATPase_c"/>
    <property type="match status" value="1"/>
</dbReference>
<evidence type="ECO:0000256" key="3">
    <source>
        <dbReference type="ARBA" id="ARBA00022553"/>
    </source>
</evidence>
<keyword evidence="8" id="KW-0902">Two-component regulatory system</keyword>
<dbReference type="Pfam" id="PF00512">
    <property type="entry name" value="HisKA"/>
    <property type="match status" value="1"/>
</dbReference>
<dbReference type="Gene3D" id="6.10.340.10">
    <property type="match status" value="1"/>
</dbReference>
<dbReference type="Gene3D" id="3.30.450.20">
    <property type="entry name" value="PAS domain"/>
    <property type="match status" value="1"/>
</dbReference>
<name>S2EQ80_9ARCH</name>
<dbReference type="InterPro" id="IPR004358">
    <property type="entry name" value="Sig_transdc_His_kin-like_C"/>
</dbReference>
<evidence type="ECO:0000259" key="10">
    <source>
        <dbReference type="PROSITE" id="PS50109"/>
    </source>
</evidence>
<feature type="domain" description="Histidine kinase" evidence="10">
    <location>
        <begin position="421"/>
        <end position="622"/>
    </location>
</feature>
<dbReference type="CDD" id="cd06225">
    <property type="entry name" value="HAMP"/>
    <property type="match status" value="1"/>
</dbReference>
<comment type="caution">
    <text evidence="12">The sequence shown here is derived from an EMBL/GenBank/DDBJ whole genome shotgun (WGS) entry which is preliminary data.</text>
</comment>
<dbReference type="InterPro" id="IPR003660">
    <property type="entry name" value="HAMP_dom"/>
</dbReference>
<dbReference type="SUPFAM" id="SSF55874">
    <property type="entry name" value="ATPase domain of HSP90 chaperone/DNA topoisomerase II/histidine kinase"/>
    <property type="match status" value="1"/>
</dbReference>
<keyword evidence="9" id="KW-0812">Transmembrane</keyword>
<evidence type="ECO:0000256" key="2">
    <source>
        <dbReference type="ARBA" id="ARBA00012438"/>
    </source>
</evidence>